<dbReference type="EMBL" id="PXYK01000028">
    <property type="protein sequence ID" value="PSJ54965.1"/>
    <property type="molecule type" value="Genomic_DNA"/>
</dbReference>
<organism evidence="2 3">
    <name type="scientific">Kumtagia ephedrae</name>
    <dbReference type="NCBI Taxonomy" id="2116701"/>
    <lineage>
        <taxon>Bacteria</taxon>
        <taxon>Pseudomonadati</taxon>
        <taxon>Pseudomonadota</taxon>
        <taxon>Alphaproteobacteria</taxon>
        <taxon>Hyphomicrobiales</taxon>
        <taxon>Phyllobacteriaceae</taxon>
        <taxon>Kumtagia</taxon>
    </lineage>
</organism>
<dbReference type="Proteomes" id="UP000241229">
    <property type="component" value="Unassembled WGS sequence"/>
</dbReference>
<evidence type="ECO:0000313" key="3">
    <source>
        <dbReference type="Proteomes" id="UP000241229"/>
    </source>
</evidence>
<proteinExistence type="predicted"/>
<evidence type="ECO:0000256" key="1">
    <source>
        <dbReference type="SAM" id="MobiDB-lite"/>
    </source>
</evidence>
<comment type="caution">
    <text evidence="2">The sequence shown here is derived from an EMBL/GenBank/DDBJ whole genome shotgun (WGS) entry which is preliminary data.</text>
</comment>
<feature type="compositionally biased region" description="Basic and acidic residues" evidence="1">
    <location>
        <begin position="139"/>
        <end position="160"/>
    </location>
</feature>
<name>A0A2P7RXK9_9HYPH</name>
<evidence type="ECO:0000313" key="2">
    <source>
        <dbReference type="EMBL" id="PSJ54965.1"/>
    </source>
</evidence>
<dbReference type="RefSeq" id="WP_106774655.1">
    <property type="nucleotide sequence ID" value="NZ_PXYK01000028.1"/>
</dbReference>
<sequence length="160" mass="17894">MSTTLRPDKIAEIETKAVLHFGPVLLEEALKRLCRSETAACLDSYEKHMVDRLEAMAGDDPDFELMKEYAIQRLYTIVKEVRSNPDTRQPPEDTQTRRTAGRSENPDTLEEQLQHGLEDTFPASDPPAVVSTAISGGGKKLEGVEEVLRRKREAQTKKAG</sequence>
<dbReference type="OrthoDB" id="8101404at2"/>
<keyword evidence="3" id="KW-1185">Reference proteome</keyword>
<reference evidence="2 3" key="1">
    <citation type="submission" date="2018-03" db="EMBL/GenBank/DDBJ databases">
        <title>The draft genome of Mesorhizobium sp. 6GN-30.</title>
        <authorList>
            <person name="Liu L."/>
            <person name="Li L."/>
            <person name="Wang T."/>
            <person name="Zhang X."/>
            <person name="Liang L."/>
        </authorList>
    </citation>
    <scope>NUCLEOTIDE SEQUENCE [LARGE SCALE GENOMIC DNA]</scope>
    <source>
        <strain evidence="2 3">6GN30</strain>
    </source>
</reference>
<gene>
    <name evidence="2" type="ORF">C7I84_23475</name>
</gene>
<feature type="compositionally biased region" description="Basic and acidic residues" evidence="1">
    <location>
        <begin position="81"/>
        <end position="96"/>
    </location>
</feature>
<accession>A0A2P7RXK9</accession>
<protein>
    <submittedName>
        <fullName evidence="2">Uncharacterized protein</fullName>
    </submittedName>
</protein>
<feature type="region of interest" description="Disordered" evidence="1">
    <location>
        <begin position="81"/>
        <end position="160"/>
    </location>
</feature>
<dbReference type="AlphaFoldDB" id="A0A2P7RXK9"/>